<dbReference type="InterPro" id="IPR003607">
    <property type="entry name" value="HD/PDEase_dom"/>
</dbReference>
<dbReference type="EMBL" id="JARSBN010000003">
    <property type="protein sequence ID" value="MDG4715469.1"/>
    <property type="molecule type" value="Genomic_DNA"/>
</dbReference>
<dbReference type="InterPro" id="IPR006675">
    <property type="entry name" value="HDIG_dom"/>
</dbReference>
<dbReference type="PANTHER" id="PTHR36442:SF1">
    <property type="entry name" value="CYCLIC-DI-AMP PHOSPHODIESTERASE PGPH"/>
    <property type="match status" value="1"/>
</dbReference>
<dbReference type="Proteomes" id="UP001529085">
    <property type="component" value="Unassembled WGS sequence"/>
</dbReference>
<proteinExistence type="predicted"/>
<feature type="transmembrane region" description="Helical" evidence="1">
    <location>
        <begin position="323"/>
        <end position="339"/>
    </location>
</feature>
<comment type="caution">
    <text evidence="3">The sequence shown here is derived from an EMBL/GenBank/DDBJ whole genome shotgun (WGS) entry which is preliminary data.</text>
</comment>
<dbReference type="Gene3D" id="1.10.3210.10">
    <property type="entry name" value="Hypothetical protein af1432"/>
    <property type="match status" value="1"/>
</dbReference>
<feature type="transmembrane region" description="Helical" evidence="1">
    <location>
        <begin position="12"/>
        <end position="32"/>
    </location>
</feature>
<feature type="transmembrane region" description="Helical" evidence="1">
    <location>
        <begin position="263"/>
        <end position="285"/>
    </location>
</feature>
<dbReference type="Pfam" id="PF07698">
    <property type="entry name" value="7TM-7TMR_HD"/>
    <property type="match status" value="1"/>
</dbReference>
<dbReference type="InterPro" id="IPR011624">
    <property type="entry name" value="Metal-dep_PHydrolase_7TM_extra"/>
</dbReference>
<dbReference type="Pfam" id="PF07697">
    <property type="entry name" value="7TMR-HDED"/>
    <property type="match status" value="1"/>
</dbReference>
<sequence>MKELLNKWYKNHALVYKMLLFLVTTLFIVYLFPKTGKFRYSFEKGKPWQSENLYAPFNFAIQKTQEEINEEQLEIENNAPVYFEIDREIPETIKLNYITKFNEVFNDSTTSKRTLFRQGTDMVETLYENGILDTDYPYSNDKQVVLVASNNTVEKRIEYRGLIEINQLRNRLESFLKQSTSAENKNKMISLFFDIVKPNVTLNETLTKKTLEEELSQISHTRGSIDKDQLIISKGQVVEDEEYNILKSLKSEYESQVWNTANYNWVLVAYTLLVALALLMLLLFLQKYRLEVFQNNTKVTFIFFNIALMVLLTTLVINYNSQYIYVVPLCILPLVLKAFFDARLGLFSHVLTVLLLGFIVPNSYEYMFLQIIGGIVTILTVSELYKRANLFISVGQITLIYIIAYFAFFVIHEGQITTLKWDTFGLFILCGLATLFVQPLIYIYEKIFGLVSDVSLLELSDTNTKLLKKLSNKAPGTFHHSLNVANLAESAANEIGANAMLVRVGALYHDIGKMKNPTYFTENQSNGINPHDELSNRESAGVIVDHVLNGIEIAKKYNLPDRVIDFIRTHHGTSVVYYFYMKEKAENEDVQIEDFSYPGPKPFSKETAILMMCDSVEAASKSLKEPTTTKINDFVENIINKQMESGQFLNANITFKEIQSIKKVLKHKLANIYHLRIEYPE</sequence>
<dbReference type="PROSITE" id="PS51831">
    <property type="entry name" value="HD"/>
    <property type="match status" value="1"/>
</dbReference>
<dbReference type="InterPro" id="IPR052722">
    <property type="entry name" value="PgpH_phosphodiesterase"/>
</dbReference>
<gene>
    <name evidence="3" type="ORF">P7122_06275</name>
</gene>
<dbReference type="InterPro" id="IPR006674">
    <property type="entry name" value="HD_domain"/>
</dbReference>
<dbReference type="NCBIfam" id="TIGR00277">
    <property type="entry name" value="HDIG"/>
    <property type="match status" value="1"/>
</dbReference>
<accession>A0ABT6G0U0</accession>
<keyword evidence="1" id="KW-0812">Transmembrane</keyword>
<feature type="transmembrane region" description="Helical" evidence="1">
    <location>
        <begin position="366"/>
        <end position="385"/>
    </location>
</feature>
<keyword evidence="1" id="KW-0472">Membrane</keyword>
<dbReference type="CDD" id="cd00077">
    <property type="entry name" value="HDc"/>
    <property type="match status" value="1"/>
</dbReference>
<dbReference type="InterPro" id="IPR011621">
    <property type="entry name" value="Metal-dep_PHydrolase_7TM_intra"/>
</dbReference>
<keyword evidence="1" id="KW-1133">Transmembrane helix</keyword>
<name>A0ABT6G0U0_9FLAO</name>
<evidence type="ECO:0000313" key="4">
    <source>
        <dbReference type="Proteomes" id="UP001529085"/>
    </source>
</evidence>
<reference evidence="3 4" key="1">
    <citation type="submission" date="2023-03" db="EMBL/GenBank/DDBJ databases">
        <title>Strain YYF002 represents a novel species in the genus Winogradskyella isolated from seawater.</title>
        <authorList>
            <person name="Fu Z.-Y."/>
        </authorList>
    </citation>
    <scope>NUCLEOTIDE SEQUENCE [LARGE SCALE GENOMIC DNA]</scope>
    <source>
        <strain evidence="3 4">YYF002</strain>
    </source>
</reference>
<feature type="transmembrane region" description="Helical" evidence="1">
    <location>
        <begin position="390"/>
        <end position="411"/>
    </location>
</feature>
<dbReference type="Pfam" id="PF01966">
    <property type="entry name" value="HD"/>
    <property type="match status" value="1"/>
</dbReference>
<feature type="domain" description="HD" evidence="2">
    <location>
        <begin position="477"/>
        <end position="619"/>
    </location>
</feature>
<dbReference type="SUPFAM" id="SSF109604">
    <property type="entry name" value="HD-domain/PDEase-like"/>
    <property type="match status" value="1"/>
</dbReference>
<evidence type="ECO:0000256" key="1">
    <source>
        <dbReference type="SAM" id="Phobius"/>
    </source>
</evidence>
<feature type="transmembrane region" description="Helical" evidence="1">
    <location>
        <begin position="297"/>
        <end position="317"/>
    </location>
</feature>
<dbReference type="PANTHER" id="PTHR36442">
    <property type="entry name" value="CYCLIC-DI-AMP PHOSPHODIESTERASE PGPH"/>
    <property type="match status" value="1"/>
</dbReference>
<evidence type="ECO:0000259" key="2">
    <source>
        <dbReference type="PROSITE" id="PS51831"/>
    </source>
</evidence>
<dbReference type="SMART" id="SM00471">
    <property type="entry name" value="HDc"/>
    <property type="match status" value="1"/>
</dbReference>
<keyword evidence="4" id="KW-1185">Reference proteome</keyword>
<evidence type="ECO:0000313" key="3">
    <source>
        <dbReference type="EMBL" id="MDG4715469.1"/>
    </source>
</evidence>
<feature type="transmembrane region" description="Helical" evidence="1">
    <location>
        <begin position="423"/>
        <end position="444"/>
    </location>
</feature>
<dbReference type="RefSeq" id="WP_278004928.1">
    <property type="nucleotide sequence ID" value="NZ_JARSBN010000003.1"/>
</dbReference>
<organism evidence="3 4">
    <name type="scientific">Winogradskyella marincola</name>
    <dbReference type="NCBI Taxonomy" id="3037795"/>
    <lineage>
        <taxon>Bacteria</taxon>
        <taxon>Pseudomonadati</taxon>
        <taxon>Bacteroidota</taxon>
        <taxon>Flavobacteriia</taxon>
        <taxon>Flavobacteriales</taxon>
        <taxon>Flavobacteriaceae</taxon>
        <taxon>Winogradskyella</taxon>
    </lineage>
</organism>
<protein>
    <submittedName>
        <fullName evidence="3">HDIG domain-containing protein</fullName>
    </submittedName>
</protein>